<organism evidence="1 2">
    <name type="scientific">Colletotrichum sojae</name>
    <dbReference type="NCBI Taxonomy" id="2175907"/>
    <lineage>
        <taxon>Eukaryota</taxon>
        <taxon>Fungi</taxon>
        <taxon>Dikarya</taxon>
        <taxon>Ascomycota</taxon>
        <taxon>Pezizomycotina</taxon>
        <taxon>Sordariomycetes</taxon>
        <taxon>Hypocreomycetidae</taxon>
        <taxon>Glomerellales</taxon>
        <taxon>Glomerellaceae</taxon>
        <taxon>Colletotrichum</taxon>
        <taxon>Colletotrichum orchidearum species complex</taxon>
    </lineage>
</organism>
<dbReference type="EMBL" id="WIGN01000371">
    <property type="protein sequence ID" value="KAF6796417.1"/>
    <property type="molecule type" value="Genomic_DNA"/>
</dbReference>
<evidence type="ECO:0000313" key="1">
    <source>
        <dbReference type="EMBL" id="KAF6796417.1"/>
    </source>
</evidence>
<accession>A0A8H6ISY2</accession>
<keyword evidence="2" id="KW-1185">Reference proteome</keyword>
<gene>
    <name evidence="1" type="ORF">CSOJ01_13199</name>
</gene>
<name>A0A8H6ISY2_9PEZI</name>
<comment type="caution">
    <text evidence="1">The sequence shown here is derived from an EMBL/GenBank/DDBJ whole genome shotgun (WGS) entry which is preliminary data.</text>
</comment>
<sequence>MEFLAPPFHKPAAAASTMSESEDTPRVNLRYLKTHTDDCALFYGNDRGPIVASGSFLGPSLLKVKAYAHLGSFKCIDRDDYIALRLLIPLGEDNEARGFGAVYEGKRILSIVLGQLTHWTTDDGAGKMSLVKHRKITVRFPRGECDWKFESAPSDLLASFPEARRTERGYTLARIHVRKKPAIEGFGMPFANASDPELEAWVNSNGSINGVTLLEALQQKTFYLLIANEFVFTRNAFSEEHLAPPFDYPFGDDHSWDVGRFEQLWAQNPREAPYHPTYRYENENAMRAVMTHMLVQDELWVEMSTELLRSEKLFCYFVTDPVRVDRYYVVLPRPKALVNRFEHAWKRLLGNRLMLQFFPPSSDFTVIPAEWSVTIMQRARGITALARTTTSAKTTCHVVPGYADELQDRMELQRSLLRGVGCYQYITGSKAASMMQDVSMGEGDMPPTQGTSQAWRPLPAGPGFGKTTAMSAMALAMKSLGPVLCTHGAVQRRR</sequence>
<dbReference type="AlphaFoldDB" id="A0A8H6ISY2"/>
<proteinExistence type="predicted"/>
<evidence type="ECO:0000313" key="2">
    <source>
        <dbReference type="Proteomes" id="UP000652219"/>
    </source>
</evidence>
<protein>
    <submittedName>
        <fullName evidence="1">Uncharacterized protein</fullName>
    </submittedName>
</protein>
<reference evidence="1 2" key="1">
    <citation type="journal article" date="2020" name="Phytopathology">
        <title>Genome Sequence Resources of Colletotrichum truncatum, C. plurivorum, C. musicola, and C. sojae: Four Species Pathogenic to Soybean (Glycine max).</title>
        <authorList>
            <person name="Rogerio F."/>
            <person name="Boufleur T.R."/>
            <person name="Ciampi-Guillardi M."/>
            <person name="Sukno S.A."/>
            <person name="Thon M.R."/>
            <person name="Massola Junior N.S."/>
            <person name="Baroncelli R."/>
        </authorList>
    </citation>
    <scope>NUCLEOTIDE SEQUENCE [LARGE SCALE GENOMIC DNA]</scope>
    <source>
        <strain evidence="1 2">LFN0009</strain>
    </source>
</reference>
<dbReference type="Proteomes" id="UP000652219">
    <property type="component" value="Unassembled WGS sequence"/>
</dbReference>